<comment type="caution">
    <text evidence="2">The sequence shown here is derived from an EMBL/GenBank/DDBJ whole genome shotgun (WGS) entry which is preliminary data.</text>
</comment>
<gene>
    <name evidence="2" type="ORF">FYK55_17350</name>
</gene>
<dbReference type="AlphaFoldDB" id="A0A5M6D1F5"/>
<sequence length="53" mass="5601">MTTWKDFYRSQDGAAVAEYALLLALISAVALIGVGAVGTSLSALWADVMAKWP</sequence>
<dbReference type="Proteomes" id="UP000324479">
    <property type="component" value="Unassembled WGS sequence"/>
</dbReference>
<accession>A0A5M6D1F5</accession>
<evidence type="ECO:0000256" key="1">
    <source>
        <dbReference type="SAM" id="Phobius"/>
    </source>
</evidence>
<keyword evidence="1" id="KW-1133">Transmembrane helix</keyword>
<proteinExistence type="predicted"/>
<evidence type="ECO:0000313" key="2">
    <source>
        <dbReference type="EMBL" id="KAA5541341.1"/>
    </source>
</evidence>
<protein>
    <submittedName>
        <fullName evidence="2">Flp family type IVb pilin</fullName>
    </submittedName>
</protein>
<dbReference type="EMBL" id="VWOX01000010">
    <property type="protein sequence ID" value="KAA5541341.1"/>
    <property type="molecule type" value="Genomic_DNA"/>
</dbReference>
<keyword evidence="1" id="KW-0472">Membrane</keyword>
<dbReference type="RefSeq" id="WP_150077725.1">
    <property type="nucleotide sequence ID" value="NZ_VWOX01000010.1"/>
</dbReference>
<evidence type="ECO:0000313" key="3">
    <source>
        <dbReference type="Proteomes" id="UP000324479"/>
    </source>
</evidence>
<keyword evidence="3" id="KW-1185">Reference proteome</keyword>
<feature type="transmembrane region" description="Helical" evidence="1">
    <location>
        <begin position="20"/>
        <end position="46"/>
    </location>
</feature>
<organism evidence="2 3">
    <name type="scientific">Roseiconus nitratireducens</name>
    <dbReference type="NCBI Taxonomy" id="2605748"/>
    <lineage>
        <taxon>Bacteria</taxon>
        <taxon>Pseudomonadati</taxon>
        <taxon>Planctomycetota</taxon>
        <taxon>Planctomycetia</taxon>
        <taxon>Pirellulales</taxon>
        <taxon>Pirellulaceae</taxon>
        <taxon>Roseiconus</taxon>
    </lineage>
</organism>
<keyword evidence="1" id="KW-0812">Transmembrane</keyword>
<reference evidence="2 3" key="1">
    <citation type="submission" date="2019-08" db="EMBL/GenBank/DDBJ databases">
        <authorList>
            <person name="Dhanesh K."/>
            <person name="Kumar G."/>
            <person name="Sasikala C."/>
            <person name="Venkata Ramana C."/>
        </authorList>
    </citation>
    <scope>NUCLEOTIDE SEQUENCE [LARGE SCALE GENOMIC DNA]</scope>
    <source>
        <strain evidence="2 3">JC645</strain>
    </source>
</reference>
<name>A0A5M6D1F5_9BACT</name>